<dbReference type="InterPro" id="IPR016171">
    <property type="entry name" value="Vanillyl_alc_oxidase_C-sub2"/>
</dbReference>
<dbReference type="Proteomes" id="UP000027986">
    <property type="component" value="Chromosome"/>
</dbReference>
<dbReference type="SUPFAM" id="SSF56176">
    <property type="entry name" value="FAD-binding/transporter-associated domain-like"/>
    <property type="match status" value="1"/>
</dbReference>
<evidence type="ECO:0000259" key="2">
    <source>
        <dbReference type="PROSITE" id="PS51387"/>
    </source>
</evidence>
<dbReference type="InterPro" id="IPR016167">
    <property type="entry name" value="FAD-bd_PCMH_sub1"/>
</dbReference>
<dbReference type="Gene3D" id="3.30.465.10">
    <property type="match status" value="1"/>
</dbReference>
<dbReference type="Pfam" id="PF04030">
    <property type="entry name" value="ALO"/>
    <property type="match status" value="1"/>
</dbReference>
<dbReference type="PIRSF" id="PIRSF000136">
    <property type="entry name" value="LGO_GLO"/>
    <property type="match status" value="1"/>
</dbReference>
<dbReference type="PANTHER" id="PTHR43762:SF1">
    <property type="entry name" value="D-ARABINONO-1,4-LACTONE OXIDASE"/>
    <property type="match status" value="1"/>
</dbReference>
<keyword evidence="1" id="KW-0560">Oxidoreductase</keyword>
<dbReference type="EMBL" id="CP008889">
    <property type="protein sequence ID" value="AIF40162.1"/>
    <property type="molecule type" value="Genomic_DNA"/>
</dbReference>
<proteinExistence type="predicted"/>
<reference evidence="3 4" key="1">
    <citation type="submission" date="2014-07" db="EMBL/GenBank/DDBJ databases">
        <title>Genome Sequencing of Dermacoccus nishinomiyaensis.</title>
        <authorList>
            <person name="Hong K.W."/>
            <person name="Chan K.G."/>
        </authorList>
    </citation>
    <scope>NUCLEOTIDE SEQUENCE [LARGE SCALE GENOMIC DNA]</scope>
    <source>
        <strain evidence="3 4">M25</strain>
    </source>
</reference>
<keyword evidence="4" id="KW-1185">Reference proteome</keyword>
<gene>
    <name evidence="3" type="ORF">HX89_03440</name>
</gene>
<dbReference type="GO" id="GO:0080049">
    <property type="term" value="F:L-gulono-1,4-lactone dehydrogenase activity"/>
    <property type="evidence" value="ECO:0007669"/>
    <property type="project" value="TreeGrafter"/>
</dbReference>
<dbReference type="Gene3D" id="1.10.45.10">
    <property type="entry name" value="Vanillyl-alcohol Oxidase, Chain A, domain 4"/>
    <property type="match status" value="1"/>
</dbReference>
<dbReference type="InterPro" id="IPR016169">
    <property type="entry name" value="FAD-bd_PCMH_sub2"/>
</dbReference>
<dbReference type="KEGG" id="dni:HX89_03440"/>
<sequence>MAEWSNWAGNVTATPREVVTPRSRDEVVALVQRAAASGGRVKPVGAGHSFTAIAEPVDVQVRLDALSGIVVDEATNRVRIKAGTHLYDLVERLAEHGLALPNMGDIDRQTIAGAVSTSTHGTGLGWTGFGGAVVGGEMVTGTGEVLRWSDGGEDADLVPALAVTLGALGVITEVEMQCVPAFTLAATEGPSTMTAEFAGLDATLAEIDHYEFYWFPHTDKVMTKRNVRRGRDAAVKPLPRWKGRLEDQFLSNTVFGWLNELAVRRPSLVPRLNGISASTLSAREFSDRSHAVYASPRTVRFRESEMAVPLEAAEPILREMQRWVERTGEPVAFPVEVRWAAGDDRWMSTAYERDSCYIAIHQYVKADHRAYFAHFWDATREHGARPHWGKMHDYDADYLRSVYPRFDDFVALRDRLDPQRVFANPYLGQVLGA</sequence>
<protein>
    <recommendedName>
        <fullName evidence="2">FAD-binding PCMH-type domain-containing protein</fullName>
    </recommendedName>
</protein>
<dbReference type="GO" id="GO:0003885">
    <property type="term" value="F:D-arabinono-1,4-lactone oxidase activity"/>
    <property type="evidence" value="ECO:0007669"/>
    <property type="project" value="InterPro"/>
</dbReference>
<dbReference type="OrthoDB" id="9800184at2"/>
<dbReference type="HOGENOM" id="CLU_003896_4_3_11"/>
<name>A0A075JFV4_9MICO</name>
<dbReference type="InterPro" id="IPR016166">
    <property type="entry name" value="FAD-bd_PCMH"/>
</dbReference>
<evidence type="ECO:0000256" key="1">
    <source>
        <dbReference type="ARBA" id="ARBA00023002"/>
    </source>
</evidence>
<dbReference type="GO" id="GO:0071949">
    <property type="term" value="F:FAD binding"/>
    <property type="evidence" value="ECO:0007669"/>
    <property type="project" value="InterPro"/>
</dbReference>
<dbReference type="InterPro" id="IPR010031">
    <property type="entry name" value="FAD_lactone_oxidase-like"/>
</dbReference>
<accession>A0A075JFV4</accession>
<dbReference type="Gene3D" id="3.30.70.2520">
    <property type="match status" value="1"/>
</dbReference>
<organism evidence="3 4">
    <name type="scientific">Dermacoccus nishinomiyaensis</name>
    <dbReference type="NCBI Taxonomy" id="1274"/>
    <lineage>
        <taxon>Bacteria</taxon>
        <taxon>Bacillati</taxon>
        <taxon>Actinomycetota</taxon>
        <taxon>Actinomycetes</taxon>
        <taxon>Micrococcales</taxon>
        <taxon>Dermacoccaceae</taxon>
        <taxon>Dermacoccus</taxon>
    </lineage>
</organism>
<evidence type="ECO:0000313" key="4">
    <source>
        <dbReference type="Proteomes" id="UP000027986"/>
    </source>
</evidence>
<dbReference type="NCBIfam" id="TIGR01679">
    <property type="entry name" value="bact_FAD_ox"/>
    <property type="match status" value="1"/>
</dbReference>
<dbReference type="InterPro" id="IPR006094">
    <property type="entry name" value="Oxid_FAD_bind_N"/>
</dbReference>
<evidence type="ECO:0000313" key="3">
    <source>
        <dbReference type="EMBL" id="AIF40162.1"/>
    </source>
</evidence>
<dbReference type="InterPro" id="IPR036318">
    <property type="entry name" value="FAD-bd_PCMH-like_sf"/>
</dbReference>
<feature type="domain" description="FAD-binding PCMH-type" evidence="2">
    <location>
        <begin position="11"/>
        <end position="181"/>
    </location>
</feature>
<dbReference type="InterPro" id="IPR007173">
    <property type="entry name" value="ALO_C"/>
</dbReference>
<dbReference type="GO" id="GO:0016020">
    <property type="term" value="C:membrane"/>
    <property type="evidence" value="ECO:0007669"/>
    <property type="project" value="InterPro"/>
</dbReference>
<dbReference type="AlphaFoldDB" id="A0A075JFV4"/>
<dbReference type="eggNOG" id="COG0277">
    <property type="taxonomic scope" value="Bacteria"/>
</dbReference>
<dbReference type="RefSeq" id="WP_038567003.1">
    <property type="nucleotide sequence ID" value="NZ_CP008889.1"/>
</dbReference>
<dbReference type="PROSITE" id="PS51387">
    <property type="entry name" value="FAD_PCMH"/>
    <property type="match status" value="1"/>
</dbReference>
<dbReference type="PANTHER" id="PTHR43762">
    <property type="entry name" value="L-GULONOLACTONE OXIDASE"/>
    <property type="match status" value="1"/>
</dbReference>
<dbReference type="Gene3D" id="3.30.43.10">
    <property type="entry name" value="Uridine Diphospho-n-acetylenolpyruvylglucosamine Reductase, domain 2"/>
    <property type="match status" value="1"/>
</dbReference>
<dbReference type="Pfam" id="PF01565">
    <property type="entry name" value="FAD_binding_4"/>
    <property type="match status" value="1"/>
</dbReference>
<dbReference type="GeneID" id="41840267"/>